<feature type="region of interest" description="Disordered" evidence="1">
    <location>
        <begin position="258"/>
        <end position="279"/>
    </location>
</feature>
<evidence type="ECO:0000259" key="2">
    <source>
        <dbReference type="Pfam" id="PF00534"/>
    </source>
</evidence>
<dbReference type="Gene3D" id="3.40.50.2000">
    <property type="entry name" value="Glycogen Phosphorylase B"/>
    <property type="match status" value="1"/>
</dbReference>
<dbReference type="GO" id="GO:0016757">
    <property type="term" value="F:glycosyltransferase activity"/>
    <property type="evidence" value="ECO:0007669"/>
    <property type="project" value="InterPro"/>
</dbReference>
<dbReference type="SUPFAM" id="SSF53756">
    <property type="entry name" value="UDP-Glycosyltransferase/glycogen phosphorylase"/>
    <property type="match status" value="1"/>
</dbReference>
<organism evidence="3 4">
    <name type="scientific">Nonlabens marinus S1-08</name>
    <dbReference type="NCBI Taxonomy" id="1454201"/>
    <lineage>
        <taxon>Bacteria</taxon>
        <taxon>Pseudomonadati</taxon>
        <taxon>Bacteroidota</taxon>
        <taxon>Flavobacteriia</taxon>
        <taxon>Flavobacteriales</taxon>
        <taxon>Flavobacteriaceae</taxon>
        <taxon>Nonlabens</taxon>
    </lineage>
</organism>
<evidence type="ECO:0000313" key="3">
    <source>
        <dbReference type="EMBL" id="BAO55753.1"/>
    </source>
</evidence>
<dbReference type="OrthoDB" id="1395864at2"/>
<evidence type="ECO:0000313" key="4">
    <source>
        <dbReference type="Proteomes" id="UP000031760"/>
    </source>
</evidence>
<dbReference type="InterPro" id="IPR001296">
    <property type="entry name" value="Glyco_trans_1"/>
</dbReference>
<dbReference type="InterPro" id="IPR050194">
    <property type="entry name" value="Glycosyltransferase_grp1"/>
</dbReference>
<dbReference type="STRING" id="1454201.NMS_1744"/>
<dbReference type="KEGG" id="nmf:NMS_1744"/>
<sequence length="416" mass="47922">MKLLIVSDAPILYRNDMKMAYAPYVKEMDLWMRHVSQTTFLCPATYNRNLLITPFENQEFNHVKVRRLEFHRVAAAVLSLLSIPFQIYRLYSEMKKADHVHLRAPGNLALLAGFVALSLSRKRKTIKYAGNWDPSAKQPLSYRLQKKLFSSPKWSENTSVMAYGQWSGQSGNIKPFFTATYSKVERKVYSKTLQTPFQFLFVGTLSKNKNPYLLIELVKELNRKGIRSEAHFYGDGPMRQELIRYCQPAPVEGLSENNNNVSSSCHPEPVEGAVENSSASNEDIDYNKSQFYFHGNQPAGIVKKAYEGAHFVFLASQSEGWPKVIAEAMWHGCLPIATPVSCVPWMLNQNREENKKVNWETDRGILFYSMEQTVSEIKIMMAHSVYYEHMSQKAQQWSQQYTLEKFDEAIKNLLHN</sequence>
<dbReference type="HOGENOM" id="CLU_063649_0_0_10"/>
<dbReference type="RefSeq" id="WP_041496298.1">
    <property type="nucleotide sequence ID" value="NZ_AP014548.1"/>
</dbReference>
<dbReference type="Pfam" id="PF00534">
    <property type="entry name" value="Glycos_transf_1"/>
    <property type="match status" value="1"/>
</dbReference>
<dbReference type="Proteomes" id="UP000031760">
    <property type="component" value="Chromosome"/>
</dbReference>
<name>W8VVU2_9FLAO</name>
<keyword evidence="3" id="KW-0808">Transferase</keyword>
<feature type="domain" description="Glycosyl transferase family 1" evidence="2">
    <location>
        <begin position="288"/>
        <end position="351"/>
    </location>
</feature>
<proteinExistence type="predicted"/>
<gene>
    <name evidence="3" type="ORF">NMS_1744</name>
</gene>
<dbReference type="AlphaFoldDB" id="W8VVU2"/>
<keyword evidence="4" id="KW-1185">Reference proteome</keyword>
<dbReference type="PANTHER" id="PTHR45947:SF3">
    <property type="entry name" value="SULFOQUINOVOSYL TRANSFERASE SQD2"/>
    <property type="match status" value="1"/>
</dbReference>
<protein>
    <submittedName>
        <fullName evidence="3">Glycosyl transferase, group 1</fullName>
    </submittedName>
</protein>
<accession>W8VVU2</accession>
<reference evidence="3 4" key="1">
    <citation type="journal article" date="2014" name="Proc. Natl. Acad. Sci. U.S.A.">
        <title>Functional characterization of flavobacteria rhodopsins reveals a unique class of light-driven chloride pump in bacteria.</title>
        <authorList>
            <person name="Yoshizawa S."/>
            <person name="Kumagai Y."/>
            <person name="Kim H."/>
            <person name="Ogura Y."/>
            <person name="Hayashi T."/>
            <person name="Iwasaki W."/>
            <person name="DeLong E.F."/>
            <person name="Kogure K."/>
        </authorList>
    </citation>
    <scope>NUCLEOTIDE SEQUENCE [LARGE SCALE GENOMIC DNA]</scope>
    <source>
        <strain evidence="3 4">S1-08</strain>
    </source>
</reference>
<dbReference type="EMBL" id="AP014548">
    <property type="protein sequence ID" value="BAO55753.1"/>
    <property type="molecule type" value="Genomic_DNA"/>
</dbReference>
<evidence type="ECO:0000256" key="1">
    <source>
        <dbReference type="SAM" id="MobiDB-lite"/>
    </source>
</evidence>
<dbReference type="PANTHER" id="PTHR45947">
    <property type="entry name" value="SULFOQUINOVOSYL TRANSFERASE SQD2"/>
    <property type="match status" value="1"/>
</dbReference>